<evidence type="ECO:0000313" key="1">
    <source>
        <dbReference type="EnsemblMetazoa" id="GPPI004649-PA"/>
    </source>
</evidence>
<name>A0A1B0AQ74_9MUSC</name>
<dbReference type="AlphaFoldDB" id="A0A1B0AQ74"/>
<reference evidence="2" key="1">
    <citation type="submission" date="2015-01" db="EMBL/GenBank/DDBJ databases">
        <authorList>
            <person name="Aksoy S."/>
            <person name="Warren W."/>
            <person name="Wilson R.K."/>
        </authorList>
    </citation>
    <scope>NUCLEOTIDE SEQUENCE [LARGE SCALE GENOMIC DNA]</scope>
    <source>
        <strain evidence="2">IAEA</strain>
    </source>
</reference>
<dbReference type="Proteomes" id="UP000092460">
    <property type="component" value="Unassembled WGS sequence"/>
</dbReference>
<dbReference type="EMBL" id="JXJN01001729">
    <property type="status" value="NOT_ANNOTATED_CDS"/>
    <property type="molecule type" value="Genomic_DNA"/>
</dbReference>
<sequence>MDGRKKRKSWADERIIVQANGQIKCRQALYRIIVSRRSNYKSTGVYLYNRFDLTILLVKTIVMVVGFRDQLHDARDGLKNEERYWKPFSSAIAAYETYKNNSKARQQN</sequence>
<reference evidence="1" key="2">
    <citation type="submission" date="2020-05" db="UniProtKB">
        <authorList>
            <consortium name="EnsemblMetazoa"/>
        </authorList>
    </citation>
    <scope>IDENTIFICATION</scope>
    <source>
        <strain evidence="1">IAEA</strain>
    </source>
</reference>
<keyword evidence="2" id="KW-1185">Reference proteome</keyword>
<evidence type="ECO:0000313" key="2">
    <source>
        <dbReference type="Proteomes" id="UP000092460"/>
    </source>
</evidence>
<dbReference type="VEuPathDB" id="VectorBase:GPPI004649"/>
<dbReference type="EnsemblMetazoa" id="GPPI004649-RA">
    <property type="protein sequence ID" value="GPPI004649-PA"/>
    <property type="gene ID" value="GPPI004649"/>
</dbReference>
<protein>
    <submittedName>
        <fullName evidence="1">Uncharacterized protein</fullName>
    </submittedName>
</protein>
<organism evidence="1 2">
    <name type="scientific">Glossina palpalis gambiensis</name>
    <dbReference type="NCBI Taxonomy" id="67801"/>
    <lineage>
        <taxon>Eukaryota</taxon>
        <taxon>Metazoa</taxon>
        <taxon>Ecdysozoa</taxon>
        <taxon>Arthropoda</taxon>
        <taxon>Hexapoda</taxon>
        <taxon>Insecta</taxon>
        <taxon>Pterygota</taxon>
        <taxon>Neoptera</taxon>
        <taxon>Endopterygota</taxon>
        <taxon>Diptera</taxon>
        <taxon>Brachycera</taxon>
        <taxon>Muscomorpha</taxon>
        <taxon>Hippoboscoidea</taxon>
        <taxon>Glossinidae</taxon>
        <taxon>Glossina</taxon>
    </lineage>
</organism>
<proteinExistence type="predicted"/>
<accession>A0A1B0AQ74</accession>